<evidence type="ECO:0000259" key="5">
    <source>
        <dbReference type="PROSITE" id="PS51176"/>
    </source>
</evidence>
<dbReference type="InterPro" id="IPR046825">
    <property type="entry name" value="PDH_C"/>
</dbReference>
<keyword evidence="2" id="KW-0560">Oxidoreductase</keyword>
<dbReference type="RefSeq" id="WP_089760338.1">
    <property type="nucleotide sequence ID" value="NZ_FNGO01000012.1"/>
</dbReference>
<organism evidence="6 7">
    <name type="scientific">Halarsenatibacter silvermanii</name>
    <dbReference type="NCBI Taxonomy" id="321763"/>
    <lineage>
        <taxon>Bacteria</taxon>
        <taxon>Bacillati</taxon>
        <taxon>Bacillota</taxon>
        <taxon>Clostridia</taxon>
        <taxon>Halanaerobiales</taxon>
        <taxon>Halarsenatibacteraceae</taxon>
        <taxon>Halarsenatibacter</taxon>
    </lineage>
</organism>
<dbReference type="STRING" id="321763.SAMN04488692_1129"/>
<dbReference type="Gene3D" id="1.10.3660.10">
    <property type="entry name" value="6-phosphogluconate dehydrogenase C-terminal like domain"/>
    <property type="match status" value="1"/>
</dbReference>
<keyword evidence="4" id="KW-1133">Transmembrane helix</keyword>
<evidence type="ECO:0000256" key="1">
    <source>
        <dbReference type="ARBA" id="ARBA00007964"/>
    </source>
</evidence>
<keyword evidence="4" id="KW-0812">Transmembrane</keyword>
<dbReference type="EMBL" id="FNGO01000012">
    <property type="protein sequence ID" value="SDL93738.1"/>
    <property type="molecule type" value="Genomic_DNA"/>
</dbReference>
<dbReference type="Pfam" id="PF20463">
    <property type="entry name" value="PDH_C"/>
    <property type="match status" value="1"/>
</dbReference>
<dbReference type="PANTHER" id="PTHR21363">
    <property type="entry name" value="PREPHENATE DEHYDROGENASE"/>
    <property type="match status" value="1"/>
</dbReference>
<dbReference type="SUPFAM" id="SSF51735">
    <property type="entry name" value="NAD(P)-binding Rossmann-fold domains"/>
    <property type="match status" value="1"/>
</dbReference>
<dbReference type="SUPFAM" id="SSF48179">
    <property type="entry name" value="6-phosphogluconate dehydrogenase C-terminal domain-like"/>
    <property type="match status" value="1"/>
</dbReference>
<dbReference type="InterPro" id="IPR050812">
    <property type="entry name" value="Preph/Arog_dehydrog"/>
</dbReference>
<comment type="pathway">
    <text evidence="3">Amino-acid biosynthesis.</text>
</comment>
<name>A0A1G9P4J1_9FIRM</name>
<dbReference type="InterPro" id="IPR003099">
    <property type="entry name" value="Prephen_DH"/>
</dbReference>
<evidence type="ECO:0000313" key="6">
    <source>
        <dbReference type="EMBL" id="SDL93738.1"/>
    </source>
</evidence>
<feature type="transmembrane region" description="Helical" evidence="4">
    <location>
        <begin position="21"/>
        <end position="38"/>
    </location>
</feature>
<gene>
    <name evidence="6" type="ORF">SAMN04488692_1129</name>
</gene>
<dbReference type="Pfam" id="PF02153">
    <property type="entry name" value="PDH_N"/>
    <property type="match status" value="1"/>
</dbReference>
<proteinExistence type="inferred from homology"/>
<reference evidence="6 7" key="1">
    <citation type="submission" date="2016-10" db="EMBL/GenBank/DDBJ databases">
        <authorList>
            <person name="de Groot N.N."/>
        </authorList>
    </citation>
    <scope>NUCLEOTIDE SEQUENCE [LARGE SCALE GENOMIC DNA]</scope>
    <source>
        <strain evidence="6 7">SLAS-1</strain>
    </source>
</reference>
<dbReference type="InterPro" id="IPR036291">
    <property type="entry name" value="NAD(P)-bd_dom_sf"/>
</dbReference>
<dbReference type="GO" id="GO:0008977">
    <property type="term" value="F:prephenate dehydrogenase (NAD+) activity"/>
    <property type="evidence" value="ECO:0007669"/>
    <property type="project" value="InterPro"/>
</dbReference>
<dbReference type="Proteomes" id="UP000199476">
    <property type="component" value="Unassembled WGS sequence"/>
</dbReference>
<keyword evidence="7" id="KW-1185">Reference proteome</keyword>
<dbReference type="PANTHER" id="PTHR21363:SF0">
    <property type="entry name" value="PREPHENATE DEHYDROGENASE [NADP(+)]"/>
    <property type="match status" value="1"/>
</dbReference>
<accession>A0A1G9P4J1</accession>
<dbReference type="Gene3D" id="3.40.50.720">
    <property type="entry name" value="NAD(P)-binding Rossmann-like Domain"/>
    <property type="match status" value="1"/>
</dbReference>
<dbReference type="PROSITE" id="PS51176">
    <property type="entry name" value="PDH_ADH"/>
    <property type="match status" value="1"/>
</dbReference>
<keyword evidence="4" id="KW-0472">Membrane</keyword>
<evidence type="ECO:0000256" key="2">
    <source>
        <dbReference type="ARBA" id="ARBA00023002"/>
    </source>
</evidence>
<dbReference type="InterPro" id="IPR008927">
    <property type="entry name" value="6-PGluconate_DH-like_C_sf"/>
</dbReference>
<sequence length="309" mass="33923">MSEDKKFPSNKKCCSGQIYSSIAVVGLGLIGASLGAAVSKNNLAAEVRGYDIDRETVEMAEDGYYFDSAHLLPDSCYTGIGSAELVIISVPVIDIPVVMEDISEKIGPKTTIIDTGSCKGFVMEKAAEIFTDQARFIGGHPLAGSEKSGIKNLDPELFIGSDFVLTPREQEIRSDKLEKLLKLIGGLDARVKIMDCEKHDRYLALVSHLPQIASSGLAGFIGDEENLIELLELASSGFSDTTRLAASNSNMWTDITLANKDRILEAMEDYLKQIETLVDAIQSENREEVKRFFEKGIDVRKRFEELKGE</sequence>
<evidence type="ECO:0000256" key="4">
    <source>
        <dbReference type="SAM" id="Phobius"/>
    </source>
</evidence>
<comment type="similarity">
    <text evidence="1">Belongs to the prephenate/arogenate dehydrogenase family.</text>
</comment>
<dbReference type="GO" id="GO:0070403">
    <property type="term" value="F:NAD+ binding"/>
    <property type="evidence" value="ECO:0007669"/>
    <property type="project" value="InterPro"/>
</dbReference>
<dbReference type="InterPro" id="IPR046826">
    <property type="entry name" value="PDH_N"/>
</dbReference>
<dbReference type="GO" id="GO:0004665">
    <property type="term" value="F:prephenate dehydrogenase (NADP+) activity"/>
    <property type="evidence" value="ECO:0007669"/>
    <property type="project" value="InterPro"/>
</dbReference>
<protein>
    <submittedName>
        <fullName evidence="6">Prephenate dehydrogenase</fullName>
    </submittedName>
</protein>
<dbReference type="AlphaFoldDB" id="A0A1G9P4J1"/>
<evidence type="ECO:0000313" key="7">
    <source>
        <dbReference type="Proteomes" id="UP000199476"/>
    </source>
</evidence>
<dbReference type="GO" id="GO:0006571">
    <property type="term" value="P:tyrosine biosynthetic process"/>
    <property type="evidence" value="ECO:0007669"/>
    <property type="project" value="InterPro"/>
</dbReference>
<evidence type="ECO:0000256" key="3">
    <source>
        <dbReference type="ARBA" id="ARBA00029440"/>
    </source>
</evidence>
<feature type="domain" description="Prephenate/arogenate dehydrogenase" evidence="5">
    <location>
        <begin position="20"/>
        <end position="309"/>
    </location>
</feature>
<dbReference type="OrthoDB" id="9802008at2"/>